<organism evidence="1">
    <name type="scientific">hydrothermal vent metagenome</name>
    <dbReference type="NCBI Taxonomy" id="652676"/>
    <lineage>
        <taxon>unclassified sequences</taxon>
        <taxon>metagenomes</taxon>
        <taxon>ecological metagenomes</taxon>
    </lineage>
</organism>
<sequence>MYYNGKMTHSTLGYISPLEYEQKSNTTLLTVH</sequence>
<accession>A0A3B0U2J3</accession>
<dbReference type="AlphaFoldDB" id="A0A3B0U2J3"/>
<reference evidence="1" key="1">
    <citation type="submission" date="2018-06" db="EMBL/GenBank/DDBJ databases">
        <authorList>
            <person name="Zhirakovskaya E."/>
        </authorList>
    </citation>
    <scope>NUCLEOTIDE SEQUENCE</scope>
</reference>
<dbReference type="EMBL" id="UOEN01000505">
    <property type="protein sequence ID" value="VAW19857.1"/>
    <property type="molecule type" value="Genomic_DNA"/>
</dbReference>
<protein>
    <submittedName>
        <fullName evidence="1">Uncharacterized protein</fullName>
    </submittedName>
</protein>
<name>A0A3B0U2J3_9ZZZZ</name>
<proteinExistence type="predicted"/>
<evidence type="ECO:0000313" key="1">
    <source>
        <dbReference type="EMBL" id="VAW19857.1"/>
    </source>
</evidence>
<gene>
    <name evidence="1" type="ORF">MNBD_BACTEROID05-515</name>
</gene>